<keyword evidence="3" id="KW-0349">Heme</keyword>
<evidence type="ECO:0000313" key="8">
    <source>
        <dbReference type="EMBL" id="CAJ1499296.1"/>
    </source>
</evidence>
<name>A0ABM9LHV3_9MYCO</name>
<dbReference type="Proteomes" id="UP001190465">
    <property type="component" value="Chromosome"/>
</dbReference>
<keyword evidence="4" id="KW-0479">Metal-binding</keyword>
<sequence>MTTTRIRPPFANERVGDLPFWLASPEDREENIFAPLRATLPVSWQPPAEGTMPVINPDEDGFWAVTGHRELAAVSKDPATFCSGKGMMYEDFPPEAYEAMASILALDAPRHVKIRTLVSSAFTPKRLRTIGDQIAAQAASIVSDLAKIESGECDFVQHVSSRLPLWTISEMVGIPAEHRDEMIDAAIKINGFQDPEINQGRDPAEVQAEAAMYLHGLAQNIAEQRRAHPEDDLMTNLVNAEVDGEKLTQMEISSFFLLLCVAGSDTTRNTISVAMHALTNHPDQRARLQDDLDGLLPTAIEEFLRWASPVMTMRRTATRDVELAGMQILEGDKVVLFYPSANFDERVFPNPRTFDIQRRPNHHFAFGGGGPHFCLGAQLARTQLRSMITELLTRVPDLEVGEPEYELNTIIRAVKRMPCTFTPTASKD</sequence>
<dbReference type="Gene3D" id="1.10.630.10">
    <property type="entry name" value="Cytochrome P450"/>
    <property type="match status" value="1"/>
</dbReference>
<keyword evidence="9" id="KW-1185">Reference proteome</keyword>
<accession>A0ABM9LHV3</accession>
<dbReference type="CDD" id="cd11033">
    <property type="entry name" value="CYP142-like"/>
    <property type="match status" value="1"/>
</dbReference>
<dbReference type="InterPro" id="IPR002397">
    <property type="entry name" value="Cyt_P450_B"/>
</dbReference>
<evidence type="ECO:0000313" key="9">
    <source>
        <dbReference type="Proteomes" id="UP001190465"/>
    </source>
</evidence>
<evidence type="ECO:0000256" key="3">
    <source>
        <dbReference type="ARBA" id="ARBA00022617"/>
    </source>
</evidence>
<evidence type="ECO:0000256" key="5">
    <source>
        <dbReference type="ARBA" id="ARBA00023002"/>
    </source>
</evidence>
<organism evidence="8 9">
    <name type="scientific">[Mycobacterium] burgundiense</name>
    <dbReference type="NCBI Taxonomy" id="3064286"/>
    <lineage>
        <taxon>Bacteria</taxon>
        <taxon>Bacillati</taxon>
        <taxon>Actinomycetota</taxon>
        <taxon>Actinomycetes</taxon>
        <taxon>Mycobacteriales</taxon>
        <taxon>Mycobacteriaceae</taxon>
        <taxon>Mycolicibacterium</taxon>
    </lineage>
</organism>
<keyword evidence="6" id="KW-0408">Iron</keyword>
<dbReference type="PANTHER" id="PTHR46696">
    <property type="entry name" value="P450, PUTATIVE (EUROFUNG)-RELATED"/>
    <property type="match status" value="1"/>
</dbReference>
<dbReference type="Pfam" id="PF00067">
    <property type="entry name" value="p450"/>
    <property type="match status" value="1"/>
</dbReference>
<dbReference type="RefSeq" id="WP_308481626.1">
    <property type="nucleotide sequence ID" value="NZ_OY726397.1"/>
</dbReference>
<comment type="cofactor">
    <cofactor evidence="1">
        <name>heme</name>
        <dbReference type="ChEBI" id="CHEBI:30413"/>
    </cofactor>
</comment>
<evidence type="ECO:0000256" key="4">
    <source>
        <dbReference type="ARBA" id="ARBA00022723"/>
    </source>
</evidence>
<dbReference type="SUPFAM" id="SSF48264">
    <property type="entry name" value="Cytochrome P450"/>
    <property type="match status" value="1"/>
</dbReference>
<dbReference type="InterPro" id="IPR001128">
    <property type="entry name" value="Cyt_P450"/>
</dbReference>
<dbReference type="PRINTS" id="PR00359">
    <property type="entry name" value="BP450"/>
</dbReference>
<evidence type="ECO:0000256" key="7">
    <source>
        <dbReference type="ARBA" id="ARBA00023033"/>
    </source>
</evidence>
<proteinExistence type="inferred from homology"/>
<evidence type="ECO:0000256" key="2">
    <source>
        <dbReference type="ARBA" id="ARBA00010617"/>
    </source>
</evidence>
<dbReference type="EMBL" id="OY726397">
    <property type="protein sequence ID" value="CAJ1499296.1"/>
    <property type="molecule type" value="Genomic_DNA"/>
</dbReference>
<gene>
    <name evidence="8" type="ORF">MU0053_001377</name>
</gene>
<dbReference type="PANTHER" id="PTHR46696:SF4">
    <property type="entry name" value="BIOTIN BIOSYNTHESIS CYTOCHROME P450"/>
    <property type="match status" value="1"/>
</dbReference>
<protein>
    <submittedName>
        <fullName evidence="8">Cytochrome P450</fullName>
    </submittedName>
</protein>
<evidence type="ECO:0000256" key="1">
    <source>
        <dbReference type="ARBA" id="ARBA00001971"/>
    </source>
</evidence>
<evidence type="ECO:0000256" key="6">
    <source>
        <dbReference type="ARBA" id="ARBA00023004"/>
    </source>
</evidence>
<keyword evidence="5" id="KW-0560">Oxidoreductase</keyword>
<dbReference type="InterPro" id="IPR036396">
    <property type="entry name" value="Cyt_P450_sf"/>
</dbReference>
<reference evidence="8 9" key="1">
    <citation type="submission" date="2023-08" db="EMBL/GenBank/DDBJ databases">
        <authorList>
            <person name="Folkvardsen B D."/>
            <person name="Norman A."/>
        </authorList>
    </citation>
    <scope>NUCLEOTIDE SEQUENCE [LARGE SCALE GENOMIC DNA]</scope>
    <source>
        <strain evidence="8 9">Mu0053</strain>
    </source>
</reference>
<comment type="similarity">
    <text evidence="2">Belongs to the cytochrome P450 family.</text>
</comment>
<keyword evidence="7" id="KW-0503">Monooxygenase</keyword>